<sequence length="214" mass="22484">MSDPEDREPDAPRAPTPPELRPAFGGGRFGLFSEVLMVGLGVSVLALPVVTTLPALAAGAAHVRRHLNGETDRVVDLWHDFVATLRGVWPYALGSVLLLVLLWFNLVLASTGDLPGGTGVRVVSTLVAVLLVVVLLRASGGWTRGAVWRDVMRDAGRRTGDDLVGSGLLLVAVGLCGVIVWMLAPLAVLVPGLLALAVVAVEHRARARQVPPAP</sequence>
<keyword evidence="2" id="KW-0812">Transmembrane</keyword>
<keyword evidence="6" id="KW-1185">Reference proteome</keyword>
<evidence type="ECO:0000313" key="6">
    <source>
        <dbReference type="Proteomes" id="UP000618382"/>
    </source>
</evidence>
<organism evidence="4 5">
    <name type="scientific">Cellulomonas oligotrophica</name>
    <dbReference type="NCBI Taxonomy" id="931536"/>
    <lineage>
        <taxon>Bacteria</taxon>
        <taxon>Bacillati</taxon>
        <taxon>Actinomycetota</taxon>
        <taxon>Actinomycetes</taxon>
        <taxon>Micrococcales</taxon>
        <taxon>Cellulomonadaceae</taxon>
        <taxon>Cellulomonas</taxon>
    </lineage>
</organism>
<dbReference type="RefSeq" id="WP_239072699.1">
    <property type="nucleotide sequence ID" value="NZ_BAABFI010000002.1"/>
</dbReference>
<evidence type="ECO:0000256" key="2">
    <source>
        <dbReference type="SAM" id="Phobius"/>
    </source>
</evidence>
<gene>
    <name evidence="4" type="ORF">BKA21_001520</name>
    <name evidence="3" type="ORF">Col01nite_01800</name>
</gene>
<name>A0A7Y9JXJ2_9CELL</name>
<dbReference type="Proteomes" id="UP000577956">
    <property type="component" value="Unassembled WGS sequence"/>
</dbReference>
<reference evidence="4 5" key="1">
    <citation type="submission" date="2020-07" db="EMBL/GenBank/DDBJ databases">
        <title>Sequencing the genomes of 1000 actinobacteria strains.</title>
        <authorList>
            <person name="Klenk H.-P."/>
        </authorList>
    </citation>
    <scope>NUCLEOTIDE SEQUENCE [LARGE SCALE GENOMIC DNA]</scope>
    <source>
        <strain evidence="4 5">DSM 24482</strain>
    </source>
</reference>
<dbReference type="EMBL" id="JACCBK010000001">
    <property type="protein sequence ID" value="NYD85971.1"/>
    <property type="molecule type" value="Genomic_DNA"/>
</dbReference>
<protein>
    <recommendedName>
        <fullName evidence="7">DUF624 domain-containing protein</fullName>
    </recommendedName>
</protein>
<feature type="transmembrane region" description="Helical" evidence="2">
    <location>
        <begin position="88"/>
        <end position="108"/>
    </location>
</feature>
<proteinExistence type="predicted"/>
<evidence type="ECO:0000313" key="3">
    <source>
        <dbReference type="EMBL" id="GIG31021.1"/>
    </source>
</evidence>
<reference evidence="3 6" key="2">
    <citation type="submission" date="2021-01" db="EMBL/GenBank/DDBJ databases">
        <title>Whole genome shotgun sequence of Cellulomonas oligotrophica NBRC 109435.</title>
        <authorList>
            <person name="Komaki H."/>
            <person name="Tamura T."/>
        </authorList>
    </citation>
    <scope>NUCLEOTIDE SEQUENCE [LARGE SCALE GENOMIC DNA]</scope>
    <source>
        <strain evidence="3 6">NBRC 109435</strain>
    </source>
</reference>
<accession>A0A7Y9JXJ2</accession>
<keyword evidence="2" id="KW-1133">Transmembrane helix</keyword>
<feature type="transmembrane region" description="Helical" evidence="2">
    <location>
        <begin position="35"/>
        <end position="57"/>
    </location>
</feature>
<feature type="region of interest" description="Disordered" evidence="1">
    <location>
        <begin position="1"/>
        <end position="22"/>
    </location>
</feature>
<evidence type="ECO:0000256" key="1">
    <source>
        <dbReference type="SAM" id="MobiDB-lite"/>
    </source>
</evidence>
<keyword evidence="2" id="KW-0472">Membrane</keyword>
<dbReference type="Proteomes" id="UP000618382">
    <property type="component" value="Unassembled WGS sequence"/>
</dbReference>
<feature type="transmembrane region" description="Helical" evidence="2">
    <location>
        <begin position="168"/>
        <end position="201"/>
    </location>
</feature>
<evidence type="ECO:0000313" key="5">
    <source>
        <dbReference type="Proteomes" id="UP000577956"/>
    </source>
</evidence>
<dbReference type="AlphaFoldDB" id="A0A7Y9JXJ2"/>
<dbReference type="EMBL" id="BONN01000001">
    <property type="protein sequence ID" value="GIG31021.1"/>
    <property type="molecule type" value="Genomic_DNA"/>
</dbReference>
<evidence type="ECO:0000313" key="4">
    <source>
        <dbReference type="EMBL" id="NYD85971.1"/>
    </source>
</evidence>
<comment type="caution">
    <text evidence="4">The sequence shown here is derived from an EMBL/GenBank/DDBJ whole genome shotgun (WGS) entry which is preliminary data.</text>
</comment>
<feature type="transmembrane region" description="Helical" evidence="2">
    <location>
        <begin position="120"/>
        <end position="138"/>
    </location>
</feature>
<evidence type="ECO:0008006" key="7">
    <source>
        <dbReference type="Google" id="ProtNLM"/>
    </source>
</evidence>